<comment type="subcellular location">
    <subcellularLocation>
        <location evidence="1 6">Membrane</location>
        <topology evidence="1 6">Multi-pass membrane protein</topology>
    </subcellularLocation>
</comment>
<keyword evidence="5 6" id="KW-0472">Membrane</keyword>
<feature type="transmembrane region" description="Helical" evidence="6">
    <location>
        <begin position="89"/>
        <end position="113"/>
    </location>
</feature>
<evidence type="ECO:0000256" key="3">
    <source>
        <dbReference type="ARBA" id="ARBA00022692"/>
    </source>
</evidence>
<organism evidence="7 8">
    <name type="scientific">Hydnum rufescens UP504</name>
    <dbReference type="NCBI Taxonomy" id="1448309"/>
    <lineage>
        <taxon>Eukaryota</taxon>
        <taxon>Fungi</taxon>
        <taxon>Dikarya</taxon>
        <taxon>Basidiomycota</taxon>
        <taxon>Agaricomycotina</taxon>
        <taxon>Agaricomycetes</taxon>
        <taxon>Cantharellales</taxon>
        <taxon>Hydnaceae</taxon>
        <taxon>Hydnum</taxon>
    </lineage>
</organism>
<evidence type="ECO:0000313" key="8">
    <source>
        <dbReference type="Proteomes" id="UP000886523"/>
    </source>
</evidence>
<protein>
    <recommendedName>
        <fullName evidence="6">Dolichyl-diphosphooligosaccharide-protein glycosyltransferase subunit OST5</fullName>
    </recommendedName>
</protein>
<keyword evidence="3 6" id="KW-0812">Transmembrane</keyword>
<dbReference type="GO" id="GO:0006487">
    <property type="term" value="P:protein N-linked glycosylation"/>
    <property type="evidence" value="ECO:0007669"/>
    <property type="project" value="UniProtKB-UniRule"/>
</dbReference>
<feature type="transmembrane region" description="Helical" evidence="6">
    <location>
        <begin position="57"/>
        <end position="77"/>
    </location>
</feature>
<reference evidence="7" key="1">
    <citation type="journal article" date="2020" name="Nat. Commun.">
        <title>Large-scale genome sequencing of mycorrhizal fungi provides insights into the early evolution of symbiotic traits.</title>
        <authorList>
            <person name="Miyauchi S."/>
            <person name="Kiss E."/>
            <person name="Kuo A."/>
            <person name="Drula E."/>
            <person name="Kohler A."/>
            <person name="Sanchez-Garcia M."/>
            <person name="Morin E."/>
            <person name="Andreopoulos B."/>
            <person name="Barry K.W."/>
            <person name="Bonito G."/>
            <person name="Buee M."/>
            <person name="Carver A."/>
            <person name="Chen C."/>
            <person name="Cichocki N."/>
            <person name="Clum A."/>
            <person name="Culley D."/>
            <person name="Crous P.W."/>
            <person name="Fauchery L."/>
            <person name="Girlanda M."/>
            <person name="Hayes R.D."/>
            <person name="Keri Z."/>
            <person name="LaButti K."/>
            <person name="Lipzen A."/>
            <person name="Lombard V."/>
            <person name="Magnuson J."/>
            <person name="Maillard F."/>
            <person name="Murat C."/>
            <person name="Nolan M."/>
            <person name="Ohm R.A."/>
            <person name="Pangilinan J."/>
            <person name="Pereira M.F."/>
            <person name="Perotto S."/>
            <person name="Peter M."/>
            <person name="Pfister S."/>
            <person name="Riley R."/>
            <person name="Sitrit Y."/>
            <person name="Stielow J.B."/>
            <person name="Szollosi G."/>
            <person name="Zifcakova L."/>
            <person name="Stursova M."/>
            <person name="Spatafora J.W."/>
            <person name="Tedersoo L."/>
            <person name="Vaario L.M."/>
            <person name="Yamada A."/>
            <person name="Yan M."/>
            <person name="Wang P."/>
            <person name="Xu J."/>
            <person name="Bruns T."/>
            <person name="Baldrian P."/>
            <person name="Vilgalys R."/>
            <person name="Dunand C."/>
            <person name="Henrissat B."/>
            <person name="Grigoriev I.V."/>
            <person name="Hibbett D."/>
            <person name="Nagy L.G."/>
            <person name="Martin F.M."/>
        </authorList>
    </citation>
    <scope>NUCLEOTIDE SEQUENCE</scope>
    <source>
        <strain evidence="7">UP504</strain>
    </source>
</reference>
<dbReference type="Pfam" id="PF05251">
    <property type="entry name" value="Ost5"/>
    <property type="match status" value="1"/>
</dbReference>
<comment type="subunit">
    <text evidence="6">Component of the oligosaccharyltransferase (OST) complex.</text>
</comment>
<evidence type="ECO:0000256" key="1">
    <source>
        <dbReference type="ARBA" id="ARBA00004141"/>
    </source>
</evidence>
<dbReference type="OrthoDB" id="2503643at2759"/>
<evidence type="ECO:0000256" key="5">
    <source>
        <dbReference type="ARBA" id="ARBA00023136"/>
    </source>
</evidence>
<comment type="similarity">
    <text evidence="2 6">Belongs to the OST5 family.</text>
</comment>
<dbReference type="AlphaFoldDB" id="A0A9P6DQ45"/>
<evidence type="ECO:0000256" key="4">
    <source>
        <dbReference type="ARBA" id="ARBA00022989"/>
    </source>
</evidence>
<dbReference type="Proteomes" id="UP000886523">
    <property type="component" value="Unassembled WGS sequence"/>
</dbReference>
<evidence type="ECO:0000256" key="6">
    <source>
        <dbReference type="RuleBase" id="RU367008"/>
    </source>
</evidence>
<dbReference type="EMBL" id="MU129093">
    <property type="protein sequence ID" value="KAF9506979.1"/>
    <property type="molecule type" value="Genomic_DNA"/>
</dbReference>
<comment type="caution">
    <text evidence="7">The sequence shown here is derived from an EMBL/GenBank/DDBJ whole genome shotgun (WGS) entry which is preliminary data.</text>
</comment>
<accession>A0A9P6DQ45</accession>
<name>A0A9P6DQ45_9AGAM</name>
<evidence type="ECO:0000313" key="7">
    <source>
        <dbReference type="EMBL" id="KAF9506979.1"/>
    </source>
</evidence>
<keyword evidence="8" id="KW-1185">Reference proteome</keyword>
<sequence>MDLRRGTLADSWSCLEKSVTRTLMANSEETTMDPAYLAVQASHASLPAFSPAIPTFFLPYLAFFLLTFFFLLAFYFSTLPKNLLAFREFIVATLASVVAGFGVVALFCSVGVYV</sequence>
<proteinExistence type="inferred from homology"/>
<evidence type="ECO:0000256" key="2">
    <source>
        <dbReference type="ARBA" id="ARBA00009825"/>
    </source>
</evidence>
<comment type="function">
    <text evidence="6">Subunit of the oligosaccharyl transferase (OST) complex that catalyzes the initial transfer of a defined glycan (Glc(3)Man(9)GlcNAc(2) in eukaryotes) from the lipid carrier dolichol-pyrophosphate to an asparagine residue within an Asn-X-Ser/Thr consensus motif in nascent polypeptide chains, the first step in protein N-glycosylation. N-glycosylation occurs cotranslationally and the complex associates with the Sec61 complex at the channel-forming translocon complex that mediates protein translocation across the endoplasmic reticulum (ER). All subunits are required for a maximal enzyme activity.</text>
</comment>
<dbReference type="InterPro" id="IPR007915">
    <property type="entry name" value="TMEM258/Ost5"/>
</dbReference>
<keyword evidence="4 6" id="KW-1133">Transmembrane helix</keyword>
<gene>
    <name evidence="7" type="ORF">BS47DRAFT_360955</name>
</gene>
<dbReference type="GO" id="GO:0008250">
    <property type="term" value="C:oligosaccharyltransferase complex"/>
    <property type="evidence" value="ECO:0007669"/>
    <property type="project" value="UniProtKB-UniRule"/>
</dbReference>